<evidence type="ECO:0000256" key="2">
    <source>
        <dbReference type="ARBA" id="ARBA00009749"/>
    </source>
</evidence>
<gene>
    <name evidence="11" type="primary">mgtE</name>
    <name evidence="11" type="ORF">ORY91_000895</name>
    <name evidence="12" type="ORF">V9W64_08090</name>
</gene>
<accession>A0A9X4E2H6</accession>
<dbReference type="InterPro" id="IPR046342">
    <property type="entry name" value="CBS_dom_sf"/>
</dbReference>
<dbReference type="PANTHER" id="PTHR43773:SF1">
    <property type="entry name" value="MAGNESIUM TRANSPORTER MGTE"/>
    <property type="match status" value="1"/>
</dbReference>
<feature type="transmembrane region" description="Helical" evidence="9">
    <location>
        <begin position="391"/>
        <end position="413"/>
    </location>
</feature>
<dbReference type="Proteomes" id="UP001149607">
    <property type="component" value="Chromosome"/>
</dbReference>
<dbReference type="RefSeq" id="WP_274584749.1">
    <property type="nucleotide sequence ID" value="NZ_CP145811.1"/>
</dbReference>
<dbReference type="SMART" id="SM00924">
    <property type="entry name" value="MgtE_N"/>
    <property type="match status" value="1"/>
</dbReference>
<dbReference type="InterPro" id="IPR038076">
    <property type="entry name" value="MgtE_N_sf"/>
</dbReference>
<feature type="transmembrane region" description="Helical" evidence="9">
    <location>
        <begin position="341"/>
        <end position="359"/>
    </location>
</feature>
<dbReference type="Gene3D" id="1.10.357.20">
    <property type="entry name" value="SLC41 divalent cation transporters, integral membrane domain"/>
    <property type="match status" value="1"/>
</dbReference>
<evidence type="ECO:0000313" key="13">
    <source>
        <dbReference type="Proteomes" id="UP001149607"/>
    </source>
</evidence>
<keyword evidence="6 9" id="KW-1133">Transmembrane helix</keyword>
<dbReference type="AlphaFoldDB" id="A0A9X4E2H6"/>
<evidence type="ECO:0000256" key="4">
    <source>
        <dbReference type="ARBA" id="ARBA00022692"/>
    </source>
</evidence>
<dbReference type="SUPFAM" id="SSF158791">
    <property type="entry name" value="MgtE N-terminal domain-like"/>
    <property type="match status" value="1"/>
</dbReference>
<evidence type="ECO:0000256" key="6">
    <source>
        <dbReference type="ARBA" id="ARBA00022989"/>
    </source>
</evidence>
<comment type="function">
    <text evidence="9">Acts as a magnesium transporter.</text>
</comment>
<dbReference type="Pfam" id="PF00571">
    <property type="entry name" value="CBS"/>
    <property type="match status" value="1"/>
</dbReference>
<feature type="domain" description="CBS" evidence="10">
    <location>
        <begin position="235"/>
        <end position="293"/>
    </location>
</feature>
<dbReference type="Gene3D" id="1.25.60.10">
    <property type="entry name" value="MgtE N-terminal domain-like"/>
    <property type="match status" value="1"/>
</dbReference>
<comment type="subunit">
    <text evidence="9">Homodimer.</text>
</comment>
<keyword evidence="8" id="KW-0129">CBS domain</keyword>
<dbReference type="GO" id="GO:0005886">
    <property type="term" value="C:plasma membrane"/>
    <property type="evidence" value="ECO:0007669"/>
    <property type="project" value="UniProtKB-SubCell"/>
</dbReference>
<evidence type="ECO:0000256" key="3">
    <source>
        <dbReference type="ARBA" id="ARBA00022448"/>
    </source>
</evidence>
<keyword evidence="3 9" id="KW-0813">Transport</keyword>
<dbReference type="Pfam" id="PF03448">
    <property type="entry name" value="MgtE_N"/>
    <property type="match status" value="1"/>
</dbReference>
<dbReference type="SMART" id="SM00116">
    <property type="entry name" value="CBS"/>
    <property type="match status" value="2"/>
</dbReference>
<evidence type="ECO:0000313" key="12">
    <source>
        <dbReference type="EMBL" id="WWY02662.1"/>
    </source>
</evidence>
<keyword evidence="5 9" id="KW-0460">Magnesium</keyword>
<evidence type="ECO:0000313" key="11">
    <source>
        <dbReference type="EMBL" id="MDD9327495.1"/>
    </source>
</evidence>
<keyword evidence="4 9" id="KW-0812">Transmembrane</keyword>
<evidence type="ECO:0000259" key="10">
    <source>
        <dbReference type="PROSITE" id="PS51371"/>
    </source>
</evidence>
<organism evidence="11">
    <name type="scientific">Neisseria leonii</name>
    <dbReference type="NCBI Taxonomy" id="2995413"/>
    <lineage>
        <taxon>Bacteria</taxon>
        <taxon>Pseudomonadati</taxon>
        <taxon>Pseudomonadota</taxon>
        <taxon>Betaproteobacteria</taxon>
        <taxon>Neisseriales</taxon>
        <taxon>Neisseriaceae</taxon>
        <taxon>Neisseria</taxon>
    </lineage>
</organism>
<dbReference type="InterPro" id="IPR006667">
    <property type="entry name" value="SLC41_membr_dom"/>
</dbReference>
<dbReference type="Gene3D" id="3.10.580.10">
    <property type="entry name" value="CBS-domain"/>
    <property type="match status" value="1"/>
</dbReference>
<name>A0A9X4E2H6_9NEIS</name>
<dbReference type="NCBIfam" id="TIGR00400">
    <property type="entry name" value="mgtE"/>
    <property type="match status" value="1"/>
</dbReference>
<dbReference type="PROSITE" id="PS51371">
    <property type="entry name" value="CBS"/>
    <property type="match status" value="1"/>
</dbReference>
<dbReference type="GO" id="GO:0015095">
    <property type="term" value="F:magnesium ion transmembrane transporter activity"/>
    <property type="evidence" value="ECO:0007669"/>
    <property type="project" value="UniProtKB-UniRule"/>
</dbReference>
<keyword evidence="9" id="KW-1003">Cell membrane</keyword>
<comment type="subcellular location">
    <subcellularLocation>
        <location evidence="9">Cell membrane</location>
        <topology evidence="9">Multi-pass membrane protein</topology>
    </subcellularLocation>
    <subcellularLocation>
        <location evidence="1">Membrane</location>
        <topology evidence="1">Multi-pass membrane protein</topology>
    </subcellularLocation>
</comment>
<keyword evidence="13" id="KW-1185">Reference proteome</keyword>
<dbReference type="SUPFAM" id="SSF161093">
    <property type="entry name" value="MgtE membrane domain-like"/>
    <property type="match status" value="1"/>
</dbReference>
<dbReference type="GO" id="GO:0046872">
    <property type="term" value="F:metal ion binding"/>
    <property type="evidence" value="ECO:0007669"/>
    <property type="project" value="UniProtKB-KW"/>
</dbReference>
<dbReference type="EMBL" id="CP146598">
    <property type="protein sequence ID" value="WWY02662.1"/>
    <property type="molecule type" value="Genomic_DNA"/>
</dbReference>
<dbReference type="PANTHER" id="PTHR43773">
    <property type="entry name" value="MAGNESIUM TRANSPORTER MGTE"/>
    <property type="match status" value="1"/>
</dbReference>
<reference evidence="11" key="1">
    <citation type="submission" date="2022-10" db="EMBL/GenBank/DDBJ databases">
        <authorList>
            <person name="Boutroux M."/>
        </authorList>
    </citation>
    <scope>NUCLEOTIDE SEQUENCE</scope>
    <source>
        <strain evidence="11">51.81</strain>
    </source>
</reference>
<evidence type="ECO:0000256" key="1">
    <source>
        <dbReference type="ARBA" id="ARBA00004141"/>
    </source>
</evidence>
<evidence type="ECO:0000256" key="8">
    <source>
        <dbReference type="PROSITE-ProRule" id="PRU00703"/>
    </source>
</evidence>
<dbReference type="Pfam" id="PF01769">
    <property type="entry name" value="MgtE"/>
    <property type="match status" value="1"/>
</dbReference>
<keyword evidence="7 9" id="KW-0472">Membrane</keyword>
<comment type="caution">
    <text evidence="9">Lacks conserved residue(s) required for the propagation of feature annotation.</text>
</comment>
<dbReference type="CDD" id="cd04606">
    <property type="entry name" value="CBS_pair_Mg_transporter"/>
    <property type="match status" value="1"/>
</dbReference>
<evidence type="ECO:0000256" key="7">
    <source>
        <dbReference type="ARBA" id="ARBA00023136"/>
    </source>
</evidence>
<dbReference type="SUPFAM" id="SSF54631">
    <property type="entry name" value="CBS-domain pair"/>
    <property type="match status" value="1"/>
</dbReference>
<reference evidence="12" key="2">
    <citation type="submission" date="2024-02" db="EMBL/GenBank/DDBJ databases">
        <title>Neisseria leonii sp. nov.</title>
        <authorList>
            <person name="Boutroux M."/>
            <person name="Favre-Rochex S."/>
            <person name="Gorgette O."/>
            <person name="Touak G."/>
            <person name="Muhle E."/>
            <person name="Chesneau O."/>
            <person name="Clermont D."/>
            <person name="Rahi P."/>
        </authorList>
    </citation>
    <scope>NUCLEOTIDE SEQUENCE</scope>
    <source>
        <strain evidence="12">51.81</strain>
    </source>
</reference>
<comment type="similarity">
    <text evidence="2 9">Belongs to the SLC41A transporter family.</text>
</comment>
<evidence type="ECO:0000256" key="9">
    <source>
        <dbReference type="RuleBase" id="RU362011"/>
    </source>
</evidence>
<proteinExistence type="inferred from homology"/>
<sequence>MSIEHSVEEITQSDLERLPLDIARIHELAEALLPVYAQIEDNAPLSDETLNRKLVELMSILRELHPADMATVLESLPHKERVIVWKLAEPEDDGDVLLEVSYAVRETLIESMNKDELLAAVEDMDADDLADLADDLPHQVVMEALQTRDEEEREQVKAAMSYRDDQVGAVMDFEQVSVRADVACEVVLRYLRRFDILPNHTDKIFVVDEEEVLIGVLPIRKLLVCDPDDMVEDVMARDVVRFRPTDDVEEAAQAFERYDLVTAPVIDEHNKLIGRITIDEMVDVIREESEADMLNMAGLQEEEDLFAPVWDSVKNRWVWLAVNLCTAFVASRVIGAFEASIAQIVALAALMPIVAGIGGNSGNQTITMIVRAMAMGQLTGGQAMHLLKKELGVALVNGLLWGSVMGIVAVALYHSLGIGLVMVAAMTLNLLLAAAVGVLIPVLLDKFGRDPAVGSSVLITAVTDSGGFLIFLGLATIFLL</sequence>
<dbReference type="EMBL" id="JAPQFL010000002">
    <property type="protein sequence ID" value="MDD9327495.1"/>
    <property type="molecule type" value="Genomic_DNA"/>
</dbReference>
<feature type="transmembrane region" description="Helical" evidence="9">
    <location>
        <begin position="419"/>
        <end position="444"/>
    </location>
</feature>
<protein>
    <recommendedName>
        <fullName evidence="9">Magnesium transporter MgtE</fullName>
    </recommendedName>
</protein>
<dbReference type="InterPro" id="IPR000644">
    <property type="entry name" value="CBS_dom"/>
</dbReference>
<keyword evidence="9" id="KW-0479">Metal-binding</keyword>
<feature type="transmembrane region" description="Helical" evidence="9">
    <location>
        <begin position="456"/>
        <end position="479"/>
    </location>
</feature>
<dbReference type="InterPro" id="IPR006669">
    <property type="entry name" value="MgtE_transporter"/>
</dbReference>
<evidence type="ECO:0000256" key="5">
    <source>
        <dbReference type="ARBA" id="ARBA00022842"/>
    </source>
</evidence>
<dbReference type="InterPro" id="IPR006668">
    <property type="entry name" value="Mg_transptr_MgtE_intracell_dom"/>
</dbReference>
<dbReference type="InterPro" id="IPR036739">
    <property type="entry name" value="SLC41_membr_dom_sf"/>
</dbReference>